<dbReference type="Proteomes" id="UP000436468">
    <property type="component" value="Unassembled WGS sequence"/>
</dbReference>
<comment type="caution">
    <text evidence="1">The sequence shown here is derived from an EMBL/GenBank/DDBJ whole genome shotgun (WGS) entry which is preliminary data.</text>
</comment>
<dbReference type="AlphaFoldDB" id="A0A844SKJ4"/>
<keyword evidence="2" id="KW-1185">Reference proteome</keyword>
<proteinExistence type="predicted"/>
<evidence type="ECO:0000313" key="1">
    <source>
        <dbReference type="EMBL" id="MVT63621.1"/>
    </source>
</evidence>
<sequence>MATIISAPLSRPATKAEATLFAEFSAFWRAFVARAFNPYRPELHYMRGPGPACRAKQMALSPAVRSMLADIRATKTQKPSPRV</sequence>
<organism evidence="1 2">
    <name type="scientific">Bradyrhizobium pachyrhizi</name>
    <dbReference type="NCBI Taxonomy" id="280333"/>
    <lineage>
        <taxon>Bacteria</taxon>
        <taxon>Pseudomonadati</taxon>
        <taxon>Pseudomonadota</taxon>
        <taxon>Alphaproteobacteria</taxon>
        <taxon>Hyphomicrobiales</taxon>
        <taxon>Nitrobacteraceae</taxon>
        <taxon>Bradyrhizobium</taxon>
    </lineage>
</organism>
<protein>
    <submittedName>
        <fullName evidence="1">Uncharacterized protein</fullName>
    </submittedName>
</protein>
<dbReference type="RefSeq" id="WP_028334817.1">
    <property type="nucleotide sequence ID" value="NZ_CP176492.1"/>
</dbReference>
<gene>
    <name evidence="1" type="ORF">GPL21_00645</name>
</gene>
<evidence type="ECO:0000313" key="2">
    <source>
        <dbReference type="Proteomes" id="UP000436468"/>
    </source>
</evidence>
<accession>A0A844SKJ4</accession>
<name>A0A844SKJ4_9BRAD</name>
<dbReference type="EMBL" id="WQNF01000001">
    <property type="protein sequence ID" value="MVT63621.1"/>
    <property type="molecule type" value="Genomic_DNA"/>
</dbReference>
<reference evidence="1 2" key="1">
    <citation type="submission" date="2019-12" db="EMBL/GenBank/DDBJ databases">
        <title>Draft genome sequences Bradyrhizobium cajani AMBPC1010, Bradyrhizobium pachyrhizi AMBPC1040 and Bradyrhizobium yuanmingense ALSPC3051, three plant growth promoting strains isolated from nodules of Cajanus cajan L. in Dominican Republic.</title>
        <authorList>
            <person name="Flores-Felix J.D."/>
            <person name="Araujo J."/>
            <person name="Diaz-Alcantara C."/>
            <person name="Gonzalez-Andres F."/>
            <person name="Velazquez E."/>
        </authorList>
    </citation>
    <scope>NUCLEOTIDE SEQUENCE [LARGE SCALE GENOMIC DNA]</scope>
    <source>
        <strain evidence="1 2">1040</strain>
    </source>
</reference>